<evidence type="ECO:0000259" key="5">
    <source>
        <dbReference type="Pfam" id="PF24827"/>
    </source>
</evidence>
<evidence type="ECO:0000313" key="6">
    <source>
        <dbReference type="EMBL" id="RVU35164.1"/>
    </source>
</evidence>
<keyword evidence="4" id="KW-0862">Zinc</keyword>
<dbReference type="OrthoDB" id="9782876at2"/>
<organism evidence="6 7">
    <name type="scientific">Hwanghaeella grinnelliae</name>
    <dbReference type="NCBI Taxonomy" id="2500179"/>
    <lineage>
        <taxon>Bacteria</taxon>
        <taxon>Pseudomonadati</taxon>
        <taxon>Pseudomonadota</taxon>
        <taxon>Alphaproteobacteria</taxon>
        <taxon>Rhodospirillales</taxon>
        <taxon>Rhodospirillaceae</taxon>
        <taxon>Hwanghaeella</taxon>
    </lineage>
</organism>
<name>A0A3S2VNL6_9PROT</name>
<dbReference type="AlphaFoldDB" id="A0A3S2VNL6"/>
<keyword evidence="7" id="KW-1185">Reference proteome</keyword>
<protein>
    <submittedName>
        <fullName evidence="6">N-alpha-acetyl diaminobutyric acid deacetylase DoeB</fullName>
    </submittedName>
</protein>
<evidence type="ECO:0000313" key="7">
    <source>
        <dbReference type="Proteomes" id="UP000287447"/>
    </source>
</evidence>
<dbReference type="PANTHER" id="PTHR37326">
    <property type="entry name" value="BLL3975 PROTEIN"/>
    <property type="match status" value="1"/>
</dbReference>
<dbReference type="NCBIfam" id="TIGR02994">
    <property type="entry name" value="ectoine_eutE"/>
    <property type="match status" value="1"/>
</dbReference>
<dbReference type="SUPFAM" id="SSF53187">
    <property type="entry name" value="Zn-dependent exopeptidases"/>
    <property type="match status" value="1"/>
</dbReference>
<dbReference type="InterPro" id="IPR053138">
    <property type="entry name" value="N-alpha-Ac-DABA_deacetylase"/>
</dbReference>
<dbReference type="Proteomes" id="UP000287447">
    <property type="component" value="Unassembled WGS sequence"/>
</dbReference>
<reference evidence="7" key="1">
    <citation type="submission" date="2019-01" db="EMBL/GenBank/DDBJ databases">
        <title>Gri0909 isolated from a small marine red alga.</title>
        <authorList>
            <person name="Kim J."/>
            <person name="Jeong S.E."/>
            <person name="Jeon C.O."/>
        </authorList>
    </citation>
    <scope>NUCLEOTIDE SEQUENCE [LARGE SCALE GENOMIC DNA]</scope>
    <source>
        <strain evidence="7">Gri0909</strain>
    </source>
</reference>
<dbReference type="Gene3D" id="3.40.630.10">
    <property type="entry name" value="Zn peptidases"/>
    <property type="match status" value="1"/>
</dbReference>
<dbReference type="GO" id="GO:0016811">
    <property type="term" value="F:hydrolase activity, acting on carbon-nitrogen (but not peptide) bonds, in linear amides"/>
    <property type="evidence" value="ECO:0007669"/>
    <property type="project" value="InterPro"/>
</dbReference>
<comment type="caution">
    <text evidence="6">The sequence shown here is derived from an EMBL/GenBank/DDBJ whole genome shotgun (WGS) entry which is preliminary data.</text>
</comment>
<keyword evidence="3" id="KW-0378">Hydrolase</keyword>
<dbReference type="InterPro" id="IPR014336">
    <property type="entry name" value="DoeB"/>
</dbReference>
<evidence type="ECO:0000256" key="3">
    <source>
        <dbReference type="ARBA" id="ARBA00022801"/>
    </source>
</evidence>
<dbReference type="InterPro" id="IPR055438">
    <property type="entry name" value="AstE_AspA_cat"/>
</dbReference>
<dbReference type="CDD" id="cd06252">
    <property type="entry name" value="M14_ASTE_ASPA-like"/>
    <property type="match status" value="1"/>
</dbReference>
<gene>
    <name evidence="6" type="primary">doeB</name>
    <name evidence="6" type="ORF">EOI86_20305</name>
</gene>
<evidence type="ECO:0000256" key="1">
    <source>
        <dbReference type="ARBA" id="ARBA00001947"/>
    </source>
</evidence>
<evidence type="ECO:0000256" key="4">
    <source>
        <dbReference type="ARBA" id="ARBA00022833"/>
    </source>
</evidence>
<dbReference type="Pfam" id="PF24827">
    <property type="entry name" value="AstE_AspA_cat"/>
    <property type="match status" value="1"/>
</dbReference>
<comment type="cofactor">
    <cofactor evidence="1">
        <name>Zn(2+)</name>
        <dbReference type="ChEBI" id="CHEBI:29105"/>
    </cofactor>
</comment>
<dbReference type="EMBL" id="SADE01000003">
    <property type="protein sequence ID" value="RVU35164.1"/>
    <property type="molecule type" value="Genomic_DNA"/>
</dbReference>
<evidence type="ECO:0000256" key="2">
    <source>
        <dbReference type="ARBA" id="ARBA00022723"/>
    </source>
</evidence>
<dbReference type="PIRSF" id="PIRSF039012">
    <property type="entry name" value="ASP"/>
    <property type="match status" value="1"/>
</dbReference>
<accession>A0A3S2VNL6</accession>
<feature type="domain" description="Succinylglutamate desuccinylase/Aspartoacylase catalytic" evidence="5">
    <location>
        <begin position="50"/>
        <end position="236"/>
    </location>
</feature>
<dbReference type="PANTHER" id="PTHR37326:SF1">
    <property type="entry name" value="BLL3975 PROTEIN"/>
    <property type="match status" value="1"/>
</dbReference>
<dbReference type="RefSeq" id="WP_127767485.1">
    <property type="nucleotide sequence ID" value="NZ_SADE01000003.1"/>
</dbReference>
<proteinExistence type="predicted"/>
<dbReference type="InterPro" id="IPR043795">
    <property type="entry name" value="N-alpha-Ac-DABA-like"/>
</dbReference>
<sequence length="332" mass="35061">MTASITPISATVDFDKEGIQHGHLVLPHSHDESAWGSIMIPVCVVKNGSGPTVLMTGANHGDEYEGPVALWDLARTIDPKQVSGRVIIVPAMNYPAFRAGRRTSPIDGGNMNRSFPGNSDGGPTAKIAHYFMSALLPLADIVVDLHSGGRTLDFLPFAAAHILPNQAQEKACVEAMMAFCAPYAVMLLELDAVSTYDTAAESLGKIFVTTELSGGGTSSAETARIAKRGVTNLLRHAGVLPGAVEGPQSQRLDMPDGRCYTPAQAPGLVEWMKDLGDEVKAGEVIARVHDVERTGTVPVDHVAGVDGLFMGRHFPGIVQFGDTLGVIGVTVD</sequence>
<keyword evidence="2" id="KW-0479">Metal-binding</keyword>
<dbReference type="GO" id="GO:0046872">
    <property type="term" value="F:metal ion binding"/>
    <property type="evidence" value="ECO:0007669"/>
    <property type="project" value="UniProtKB-KW"/>
</dbReference>
<dbReference type="GO" id="GO:0016788">
    <property type="term" value="F:hydrolase activity, acting on ester bonds"/>
    <property type="evidence" value="ECO:0007669"/>
    <property type="project" value="InterPro"/>
</dbReference>